<dbReference type="Gene3D" id="1.10.510.10">
    <property type="entry name" value="Transferase(Phosphotransferase) domain 1"/>
    <property type="match status" value="1"/>
</dbReference>
<dbReference type="GO" id="GO:0005524">
    <property type="term" value="F:ATP binding"/>
    <property type="evidence" value="ECO:0007669"/>
    <property type="project" value="InterPro"/>
</dbReference>
<comment type="caution">
    <text evidence="2">The sequence shown here is derived from an EMBL/GenBank/DDBJ whole genome shotgun (WGS) entry which is preliminary data.</text>
</comment>
<organism evidence="2 3">
    <name type="scientific">Orchesella cincta</name>
    <name type="common">Springtail</name>
    <name type="synonym">Podura cincta</name>
    <dbReference type="NCBI Taxonomy" id="48709"/>
    <lineage>
        <taxon>Eukaryota</taxon>
        <taxon>Metazoa</taxon>
        <taxon>Ecdysozoa</taxon>
        <taxon>Arthropoda</taxon>
        <taxon>Hexapoda</taxon>
        <taxon>Collembola</taxon>
        <taxon>Entomobryomorpha</taxon>
        <taxon>Entomobryoidea</taxon>
        <taxon>Orchesellidae</taxon>
        <taxon>Orchesellinae</taxon>
        <taxon>Orchesella</taxon>
    </lineage>
</organism>
<dbReference type="SUPFAM" id="SSF56112">
    <property type="entry name" value="Protein kinase-like (PK-like)"/>
    <property type="match status" value="1"/>
</dbReference>
<dbReference type="GO" id="GO:1990604">
    <property type="term" value="C:IRE1-TRAF2-ASK1 complex"/>
    <property type="evidence" value="ECO:0007669"/>
    <property type="project" value="TreeGrafter"/>
</dbReference>
<dbReference type="PROSITE" id="PS50011">
    <property type="entry name" value="PROTEIN_KINASE_DOM"/>
    <property type="match status" value="1"/>
</dbReference>
<dbReference type="InterPro" id="IPR011009">
    <property type="entry name" value="Kinase-like_dom_sf"/>
</dbReference>
<proteinExistence type="predicted"/>
<dbReference type="CDD" id="cd01671">
    <property type="entry name" value="CARD"/>
    <property type="match status" value="1"/>
</dbReference>
<dbReference type="PANTHER" id="PTHR13954">
    <property type="entry name" value="IRE1-RELATED"/>
    <property type="match status" value="1"/>
</dbReference>
<gene>
    <name evidence="2" type="ORF">Ocin01_17179</name>
</gene>
<dbReference type="SMART" id="SM00220">
    <property type="entry name" value="S_TKc"/>
    <property type="match status" value="1"/>
</dbReference>
<dbReference type="GO" id="GO:0036498">
    <property type="term" value="P:IRE1-mediated unfolded protein response"/>
    <property type="evidence" value="ECO:0007669"/>
    <property type="project" value="TreeGrafter"/>
</dbReference>
<dbReference type="STRING" id="48709.A0A1D2M945"/>
<dbReference type="PANTHER" id="PTHR13954:SF6">
    <property type="entry name" value="NON-SPECIFIC SERINE_THREONINE PROTEIN KINASE"/>
    <property type="match status" value="1"/>
</dbReference>
<sequence length="263" mass="29376">MSSGIISEEEVDNLKSLKDNIKQAYDLYSILCKRENSFENLLEALHQTRQSGALAILRNGVNRRLRSDTVDDLKSIKYDKKSVLGEGSLQTLVYKGEFGGRTVAVKRVKTDSFGGNGKLIDNEIEVLKACDRHENIVQCFGSKNELNAVLIILEMCDMTLKEWVARKDIEIAPVEVIRQVTVGLSWLHEQNIVHRDLKPENILLTRRPIKVKLADFGMSRSLVDGRTYVSAESAIGTKGWIAPEVLNQMLPIVPANVKCLIGG</sequence>
<dbReference type="Proteomes" id="UP000094527">
    <property type="component" value="Unassembled WGS sequence"/>
</dbReference>
<accession>A0A1D2M945</accession>
<dbReference type="InterPro" id="IPR011029">
    <property type="entry name" value="DEATH-like_dom_sf"/>
</dbReference>
<dbReference type="InterPro" id="IPR045133">
    <property type="entry name" value="IRE1/2-like"/>
</dbReference>
<feature type="domain" description="Protein kinase" evidence="1">
    <location>
        <begin position="78"/>
        <end position="263"/>
    </location>
</feature>
<dbReference type="OrthoDB" id="63989at2759"/>
<evidence type="ECO:0000313" key="3">
    <source>
        <dbReference type="Proteomes" id="UP000094527"/>
    </source>
</evidence>
<dbReference type="OMA" id="CKRENSF"/>
<keyword evidence="2" id="KW-0418">Kinase</keyword>
<dbReference type="Gene3D" id="1.10.533.10">
    <property type="entry name" value="Death Domain, Fas"/>
    <property type="match status" value="1"/>
</dbReference>
<dbReference type="AlphaFoldDB" id="A0A1D2M945"/>
<dbReference type="GO" id="GO:0004521">
    <property type="term" value="F:RNA endonuclease activity"/>
    <property type="evidence" value="ECO:0007669"/>
    <property type="project" value="InterPro"/>
</dbReference>
<dbReference type="GO" id="GO:0004674">
    <property type="term" value="F:protein serine/threonine kinase activity"/>
    <property type="evidence" value="ECO:0007669"/>
    <property type="project" value="InterPro"/>
</dbReference>
<dbReference type="GO" id="GO:0051082">
    <property type="term" value="F:unfolded protein binding"/>
    <property type="evidence" value="ECO:0007669"/>
    <property type="project" value="TreeGrafter"/>
</dbReference>
<dbReference type="InterPro" id="IPR008271">
    <property type="entry name" value="Ser/Thr_kinase_AS"/>
</dbReference>
<keyword evidence="3" id="KW-1185">Reference proteome</keyword>
<dbReference type="Gene3D" id="3.30.200.20">
    <property type="entry name" value="Phosphorylase Kinase, domain 1"/>
    <property type="match status" value="1"/>
</dbReference>
<evidence type="ECO:0000259" key="1">
    <source>
        <dbReference type="PROSITE" id="PS50011"/>
    </source>
</evidence>
<keyword evidence="2" id="KW-0808">Transferase</keyword>
<name>A0A1D2M945_ORCCI</name>
<protein>
    <submittedName>
        <fullName evidence="2">Serine/threonine-protein kinase/endoribonuclease IRE1</fullName>
    </submittedName>
</protein>
<dbReference type="PROSITE" id="PS00108">
    <property type="entry name" value="PROTEIN_KINASE_ST"/>
    <property type="match status" value="1"/>
</dbReference>
<dbReference type="Pfam" id="PF00069">
    <property type="entry name" value="Pkinase"/>
    <property type="match status" value="1"/>
</dbReference>
<dbReference type="InterPro" id="IPR000719">
    <property type="entry name" value="Prot_kinase_dom"/>
</dbReference>
<dbReference type="EMBL" id="LJIJ01002584">
    <property type="protein sequence ID" value="ODM89503.1"/>
    <property type="molecule type" value="Genomic_DNA"/>
</dbReference>
<evidence type="ECO:0000313" key="2">
    <source>
        <dbReference type="EMBL" id="ODM89503.1"/>
    </source>
</evidence>
<dbReference type="GO" id="GO:0070059">
    <property type="term" value="P:intrinsic apoptotic signaling pathway in response to endoplasmic reticulum stress"/>
    <property type="evidence" value="ECO:0007669"/>
    <property type="project" value="TreeGrafter"/>
</dbReference>
<reference evidence="2 3" key="1">
    <citation type="journal article" date="2016" name="Genome Biol. Evol.">
        <title>Gene Family Evolution Reflects Adaptation to Soil Environmental Stressors in the Genome of the Collembolan Orchesella cincta.</title>
        <authorList>
            <person name="Faddeeva-Vakhrusheva A."/>
            <person name="Derks M.F."/>
            <person name="Anvar S.Y."/>
            <person name="Agamennone V."/>
            <person name="Suring W."/>
            <person name="Smit S."/>
            <person name="van Straalen N.M."/>
            <person name="Roelofs D."/>
        </authorList>
    </citation>
    <scope>NUCLEOTIDE SEQUENCE [LARGE SCALE GENOMIC DNA]</scope>
    <source>
        <tissue evidence="2">Mixed pool</tissue>
    </source>
</reference>